<organism evidence="2">
    <name type="scientific">Human papillomavirus</name>
    <dbReference type="NCBI Taxonomy" id="10566"/>
    <lineage>
        <taxon>Viruses</taxon>
        <taxon>Monodnaviria</taxon>
        <taxon>Shotokuvirae</taxon>
        <taxon>Cossaviricota</taxon>
        <taxon>Papovaviricetes</taxon>
        <taxon>Zurhausenvirales</taxon>
        <taxon>Papillomaviridae</taxon>
    </lineage>
</organism>
<proteinExistence type="predicted"/>
<reference evidence="2" key="1">
    <citation type="journal article" date="2018" name="Nat. Med.">
        <title>Expanded skin virome in DOCK8-deficient patients.</title>
        <authorList>
            <consortium name="NISC Comparative Sequencing Program"/>
            <person name="Tirosh O."/>
            <person name="Conlan S."/>
            <person name="Deming C."/>
            <person name="Lee-Lin S.Q."/>
            <person name="Huang X."/>
            <person name="Su H.C."/>
            <person name="Freeman A.F."/>
            <person name="Segre J.A."/>
            <person name="Kong H.H."/>
        </authorList>
    </citation>
    <scope>NUCLEOTIDE SEQUENCE</scope>
    <source>
        <strain evidence="2">HPV-mSK_068</strain>
    </source>
</reference>
<keyword evidence="1" id="KW-1133">Transmembrane helix</keyword>
<feature type="transmembrane region" description="Helical" evidence="1">
    <location>
        <begin position="69"/>
        <end position="92"/>
    </location>
</feature>
<keyword evidence="1" id="KW-0472">Membrane</keyword>
<feature type="transmembrane region" description="Helical" evidence="1">
    <location>
        <begin position="98"/>
        <end position="116"/>
    </location>
</feature>
<name>A0A385PPG7_9PAPI</name>
<evidence type="ECO:0000256" key="1">
    <source>
        <dbReference type="SAM" id="Phobius"/>
    </source>
</evidence>
<sequence length="118" mass="13406">MFQHLYYSYLLQLYGSGDYPQTGSGAFPSLFYIPCCWQQSSIPFSIGTGRGVYKLVRLRMWSFCCGEGCIRWWVGSACVCAMSIVTILLAIWQSYLCIVFLITVLSLVKIFLMLGLRV</sequence>
<protein>
    <submittedName>
        <fullName evidence="2">E6 protein</fullName>
    </submittedName>
</protein>
<evidence type="ECO:0000313" key="2">
    <source>
        <dbReference type="EMBL" id="AYA93752.1"/>
    </source>
</evidence>
<accession>A0A385PPG7</accession>
<keyword evidence="1" id="KW-0812">Transmembrane</keyword>
<dbReference type="EMBL" id="MH777213">
    <property type="protein sequence ID" value="AYA93752.1"/>
    <property type="molecule type" value="Genomic_DNA"/>
</dbReference>